<protein>
    <recommendedName>
        <fullName evidence="1">Helix-turn-helix domain-containing protein</fullName>
    </recommendedName>
</protein>
<dbReference type="InterPro" id="IPR041657">
    <property type="entry name" value="HTH_17"/>
</dbReference>
<keyword evidence="3" id="KW-1185">Reference proteome</keyword>
<accession>A0ABN5LYI9</accession>
<reference evidence="2 3" key="1">
    <citation type="submission" date="2017-05" db="EMBL/GenBank/DDBJ databases">
        <title>Complete genome sequence of Meiothermus taiwanensis WR-220.</title>
        <authorList>
            <person name="Wu W.-L."/>
            <person name="Lo W.-S."/>
            <person name="Kuo C.-H."/>
            <person name="Wu S.-H."/>
        </authorList>
    </citation>
    <scope>NUCLEOTIDE SEQUENCE [LARGE SCALE GENOMIC DNA]</scope>
    <source>
        <strain evidence="2 3">WR-220</strain>
    </source>
</reference>
<dbReference type="Proteomes" id="UP000263013">
    <property type="component" value="Chromosome"/>
</dbReference>
<proteinExistence type="predicted"/>
<evidence type="ECO:0000313" key="2">
    <source>
        <dbReference type="EMBL" id="AWR87048.1"/>
    </source>
</evidence>
<dbReference type="Pfam" id="PF12728">
    <property type="entry name" value="HTH_17"/>
    <property type="match status" value="1"/>
</dbReference>
<gene>
    <name evidence="2" type="ORF">Mtai_v1c18140</name>
</gene>
<feature type="domain" description="Helix-turn-helix" evidence="1">
    <location>
        <begin position="33"/>
        <end position="80"/>
    </location>
</feature>
<sequence length="85" mass="9588">MNNMTPSLHIDSKTLTQAVVQDIARHIPDKTTFTVDELAEFLGLDRKVVYASIQCGNIQKLPFKSKRWLIPRGEVVRLLLGRLAA</sequence>
<evidence type="ECO:0000259" key="1">
    <source>
        <dbReference type="Pfam" id="PF12728"/>
    </source>
</evidence>
<dbReference type="EMBL" id="CP021130">
    <property type="protein sequence ID" value="AWR87048.1"/>
    <property type="molecule type" value="Genomic_DNA"/>
</dbReference>
<organism evidence="2 3">
    <name type="scientific">Meiothermus taiwanensis WR-220</name>
    <dbReference type="NCBI Taxonomy" id="1339250"/>
    <lineage>
        <taxon>Bacteria</taxon>
        <taxon>Thermotogati</taxon>
        <taxon>Deinococcota</taxon>
        <taxon>Deinococci</taxon>
        <taxon>Thermales</taxon>
        <taxon>Thermaceae</taxon>
        <taxon>Meiothermus</taxon>
    </lineage>
</organism>
<evidence type="ECO:0000313" key="3">
    <source>
        <dbReference type="Proteomes" id="UP000263013"/>
    </source>
</evidence>
<name>A0ABN5LYI9_9DEIN</name>
<dbReference type="RefSeq" id="WP_043982836.1">
    <property type="nucleotide sequence ID" value="NZ_CP021130.1"/>
</dbReference>